<proteinExistence type="predicted"/>
<dbReference type="EMBL" id="SAUZ01000019">
    <property type="protein sequence ID" value="RWR18515.1"/>
    <property type="molecule type" value="Genomic_DNA"/>
</dbReference>
<sequence length="106" mass="10879">MKNYLYSGDSLYLPVDFDAKAGDVVVAGKLVGVASADATAGDRVVLVTRGVFWINKTANDVFAIGDAVYWNATTKRATATATGNALIGVATEPAVASASVIQVKVG</sequence>
<reference evidence="1 2" key="2">
    <citation type="submission" date="2019-01" db="EMBL/GenBank/DDBJ databases">
        <authorList>
            <person name="Li Y."/>
        </authorList>
    </citation>
    <scope>NUCLEOTIDE SEQUENCE [LARGE SCALE GENOMIC DNA]</scope>
    <source>
        <strain evidence="1 2">SK2B-1</strain>
    </source>
</reference>
<organism evidence="1 2">
    <name type="scientific">Paenirhodobacter populi</name>
    <dbReference type="NCBI Taxonomy" id="2306993"/>
    <lineage>
        <taxon>Bacteria</taxon>
        <taxon>Pseudomonadati</taxon>
        <taxon>Pseudomonadota</taxon>
        <taxon>Alphaproteobacteria</taxon>
        <taxon>Rhodobacterales</taxon>
        <taxon>Rhodobacter group</taxon>
        <taxon>Paenirhodobacter</taxon>
    </lineage>
</organism>
<name>A0A443JDB0_9RHOB</name>
<dbReference type="InterPro" id="IPR011231">
    <property type="entry name" value="Phage_VT1-Sakai_H0018"/>
</dbReference>
<gene>
    <name evidence="1" type="ORF">D2T30_16120</name>
</gene>
<reference evidence="1 2" key="1">
    <citation type="submission" date="2019-01" db="EMBL/GenBank/DDBJ databases">
        <title>Sinorhodobacter populi sp. nov. isolated from the symptomatic bark tissue of Populus euramericana canker.</title>
        <authorList>
            <person name="Xu G."/>
        </authorList>
    </citation>
    <scope>NUCLEOTIDE SEQUENCE [LARGE SCALE GENOMIC DNA]</scope>
    <source>
        <strain evidence="1 2">SK2B-1</strain>
    </source>
</reference>
<protein>
    <submittedName>
        <fullName evidence="1">DUF2190 family protein</fullName>
    </submittedName>
</protein>
<accession>A0A443JDB0</accession>
<dbReference type="PIRSF" id="PIRSF030771">
    <property type="entry name" value="UCP030771"/>
    <property type="match status" value="1"/>
</dbReference>
<dbReference type="RefSeq" id="WP_128209724.1">
    <property type="nucleotide sequence ID" value="NZ_JBHRSO010000006.1"/>
</dbReference>
<evidence type="ECO:0000313" key="2">
    <source>
        <dbReference type="Proteomes" id="UP000284476"/>
    </source>
</evidence>
<evidence type="ECO:0000313" key="1">
    <source>
        <dbReference type="EMBL" id="RWR18515.1"/>
    </source>
</evidence>
<dbReference type="Pfam" id="PF09956">
    <property type="entry name" value="Phage_cement_2"/>
    <property type="match status" value="1"/>
</dbReference>
<comment type="caution">
    <text evidence="1">The sequence shown here is derived from an EMBL/GenBank/DDBJ whole genome shotgun (WGS) entry which is preliminary data.</text>
</comment>
<dbReference type="AlphaFoldDB" id="A0A443JDB0"/>
<dbReference type="Proteomes" id="UP000284476">
    <property type="component" value="Unassembled WGS sequence"/>
</dbReference>